<evidence type="ECO:0000313" key="4">
    <source>
        <dbReference type="Proteomes" id="UP001209257"/>
    </source>
</evidence>
<evidence type="ECO:0000256" key="1">
    <source>
        <dbReference type="SAM" id="SignalP"/>
    </source>
</evidence>
<evidence type="ECO:0000313" key="3">
    <source>
        <dbReference type="EMBL" id="MCU7553292.1"/>
    </source>
</evidence>
<protein>
    <submittedName>
        <fullName evidence="3">DJ-1/PfpI family protein</fullName>
    </submittedName>
</protein>
<dbReference type="CDD" id="cd03139">
    <property type="entry name" value="GATase1_PfpI_2"/>
    <property type="match status" value="1"/>
</dbReference>
<dbReference type="SUPFAM" id="SSF52317">
    <property type="entry name" value="Class I glutamine amidotransferase-like"/>
    <property type="match status" value="1"/>
</dbReference>
<evidence type="ECO:0000259" key="2">
    <source>
        <dbReference type="Pfam" id="PF01965"/>
    </source>
</evidence>
<gene>
    <name evidence="3" type="ORF">OCL06_01630</name>
</gene>
<dbReference type="RefSeq" id="WP_262991997.1">
    <property type="nucleotide sequence ID" value="NZ_JAOTJC010000004.1"/>
</dbReference>
<name>A0ABT2VKG9_9ALTE</name>
<organism evidence="3 4">
    <name type="scientific">Alteromonas salexigens</name>
    <dbReference type="NCBI Taxonomy" id="2982530"/>
    <lineage>
        <taxon>Bacteria</taxon>
        <taxon>Pseudomonadati</taxon>
        <taxon>Pseudomonadota</taxon>
        <taxon>Gammaproteobacteria</taxon>
        <taxon>Alteromonadales</taxon>
        <taxon>Alteromonadaceae</taxon>
        <taxon>Alteromonas/Salinimonas group</taxon>
        <taxon>Alteromonas</taxon>
    </lineage>
</organism>
<dbReference type="Proteomes" id="UP001209257">
    <property type="component" value="Unassembled WGS sequence"/>
</dbReference>
<dbReference type="PANTHER" id="PTHR43130">
    <property type="entry name" value="ARAC-FAMILY TRANSCRIPTIONAL REGULATOR"/>
    <property type="match status" value="1"/>
</dbReference>
<feature type="signal peptide" evidence="1">
    <location>
        <begin position="1"/>
        <end position="26"/>
    </location>
</feature>
<keyword evidence="1" id="KW-0732">Signal</keyword>
<reference evidence="4" key="1">
    <citation type="submission" date="2023-07" db="EMBL/GenBank/DDBJ databases">
        <title>Study on multiphase classification of strain Alteromonas salexigens isolated from the Yellow Sea.</title>
        <authorList>
            <person name="Sun L."/>
        </authorList>
    </citation>
    <scope>NUCLEOTIDE SEQUENCE [LARGE SCALE GENOMIC DNA]</scope>
    <source>
        <strain evidence="4">ASW11-19</strain>
    </source>
</reference>
<accession>A0ABT2VKG9</accession>
<dbReference type="InterPro" id="IPR029062">
    <property type="entry name" value="Class_I_gatase-like"/>
</dbReference>
<dbReference type="InterPro" id="IPR052158">
    <property type="entry name" value="INH-QAR"/>
</dbReference>
<keyword evidence="4" id="KW-1185">Reference proteome</keyword>
<dbReference type="Gene3D" id="3.40.50.880">
    <property type="match status" value="1"/>
</dbReference>
<comment type="caution">
    <text evidence="3">The sequence shown here is derived from an EMBL/GenBank/DDBJ whole genome shotgun (WGS) entry which is preliminary data.</text>
</comment>
<dbReference type="Pfam" id="PF01965">
    <property type="entry name" value="DJ-1_PfpI"/>
    <property type="match status" value="1"/>
</dbReference>
<dbReference type="PANTHER" id="PTHR43130:SF3">
    <property type="entry name" value="HTH-TYPE TRANSCRIPTIONAL REGULATOR RV1931C"/>
    <property type="match status" value="1"/>
</dbReference>
<proteinExistence type="predicted"/>
<feature type="domain" description="DJ-1/PfpI" evidence="2">
    <location>
        <begin position="31"/>
        <end position="192"/>
    </location>
</feature>
<sequence>MKTTTQYWLRRLTVCTMLMMTTGVAAKPPITVAILLFDDVQIIDFAAPYEVFGHAGYDIFTVSPDGQPVVTAMGLHVSPDYGFADMPAAEAVLIPGGDVRKVKQQSAVKQWLARMQTGAEHIVSVCTGAHILAEAGLLNGQRATTFKGALDNFATDYPNVTLAPHERFVDNGQIITSAGLSSGIDAALHLVQKVSGLATARTVALHIEYDWDPDGGFVRALMADRYYPDNQYDWPQPIAFDREYSYGDKTTWTKAFHVKSPAAATALLASYRKAMAVHEDWQAVTTEAEDQLRWHSVRDGNTVRHDVTVTRAGQAGQYRLTLDIAVVSATSGDASS</sequence>
<dbReference type="EMBL" id="JAOTJC010000004">
    <property type="protein sequence ID" value="MCU7553292.1"/>
    <property type="molecule type" value="Genomic_DNA"/>
</dbReference>
<feature type="chain" id="PRO_5045760068" evidence="1">
    <location>
        <begin position="27"/>
        <end position="336"/>
    </location>
</feature>
<dbReference type="InterPro" id="IPR002818">
    <property type="entry name" value="DJ-1/PfpI"/>
</dbReference>